<dbReference type="AlphaFoldDB" id="A0A936YS82"/>
<accession>A0A936YS82</accession>
<gene>
    <name evidence="4" type="ORF">JJ685_00620</name>
</gene>
<evidence type="ECO:0000313" key="5">
    <source>
        <dbReference type="Proteomes" id="UP000599109"/>
    </source>
</evidence>
<feature type="compositionally biased region" description="Polar residues" evidence="1">
    <location>
        <begin position="44"/>
        <end position="68"/>
    </location>
</feature>
<evidence type="ECO:0000256" key="2">
    <source>
        <dbReference type="SAM" id="SignalP"/>
    </source>
</evidence>
<proteinExistence type="predicted"/>
<organism evidence="4 5">
    <name type="scientific">Ramlibacter monticola</name>
    <dbReference type="NCBI Taxonomy" id="1926872"/>
    <lineage>
        <taxon>Bacteria</taxon>
        <taxon>Pseudomonadati</taxon>
        <taxon>Pseudomonadota</taxon>
        <taxon>Betaproteobacteria</taxon>
        <taxon>Burkholderiales</taxon>
        <taxon>Comamonadaceae</taxon>
        <taxon>Ramlibacter</taxon>
    </lineage>
</organism>
<feature type="chain" id="PRO_5037325192" evidence="2">
    <location>
        <begin position="25"/>
        <end position="154"/>
    </location>
</feature>
<feature type="signal peptide" evidence="2">
    <location>
        <begin position="1"/>
        <end position="24"/>
    </location>
</feature>
<dbReference type="EMBL" id="JAEQNE010000001">
    <property type="protein sequence ID" value="MBL0389634.1"/>
    <property type="molecule type" value="Genomic_DNA"/>
</dbReference>
<keyword evidence="5" id="KW-1185">Reference proteome</keyword>
<dbReference type="PROSITE" id="PS51257">
    <property type="entry name" value="PROKAR_LIPOPROTEIN"/>
    <property type="match status" value="1"/>
</dbReference>
<dbReference type="Proteomes" id="UP000599109">
    <property type="component" value="Unassembled WGS sequence"/>
</dbReference>
<reference evidence="4 5" key="1">
    <citation type="journal article" date="2017" name="Int. J. Syst. Evol. Microbiol.">
        <title>Ramlibacter monticola sp. nov., isolated from forest soil.</title>
        <authorList>
            <person name="Chaudhary D.K."/>
            <person name="Kim J."/>
        </authorList>
    </citation>
    <scope>NUCLEOTIDE SEQUENCE [LARGE SCALE GENOMIC DNA]</scope>
    <source>
        <strain evidence="4 5">KACC 19175</strain>
    </source>
</reference>
<feature type="domain" description="CHRD" evidence="3">
    <location>
        <begin position="36"/>
        <end position="154"/>
    </location>
</feature>
<keyword evidence="2" id="KW-0732">Signal</keyword>
<comment type="caution">
    <text evidence="4">The sequence shown here is derived from an EMBL/GenBank/DDBJ whole genome shotgun (WGS) entry which is preliminary data.</text>
</comment>
<dbReference type="InterPro" id="IPR010895">
    <property type="entry name" value="CHRD"/>
</dbReference>
<name>A0A936YS82_9BURK</name>
<evidence type="ECO:0000313" key="4">
    <source>
        <dbReference type="EMBL" id="MBL0389634.1"/>
    </source>
</evidence>
<protein>
    <submittedName>
        <fullName evidence="4">CHRD domain-containing protein</fullName>
    </submittedName>
</protein>
<feature type="region of interest" description="Disordered" evidence="1">
    <location>
        <begin position="33"/>
        <end position="68"/>
    </location>
</feature>
<dbReference type="SMART" id="SM00754">
    <property type="entry name" value="CHRD"/>
    <property type="match status" value="1"/>
</dbReference>
<dbReference type="Pfam" id="PF07452">
    <property type="entry name" value="CHRD"/>
    <property type="match status" value="1"/>
</dbReference>
<evidence type="ECO:0000259" key="3">
    <source>
        <dbReference type="PROSITE" id="PS50933"/>
    </source>
</evidence>
<sequence length="154" mass="15848">MMISRAVFLGSTAAVLLAFGLAGCDTMKSMTGGGGSTDRYEASLSPSQEVPPNTSTGSGQAEVTVNRDTSTMNYRVSYTGLSGPATAGHIHGPAAPGANAGVAVPFPNVATSPVTGEVKLTPEQLNQLSSGQWYVNIHTARNPGGEIRGQLRKR</sequence>
<evidence type="ECO:0000256" key="1">
    <source>
        <dbReference type="SAM" id="MobiDB-lite"/>
    </source>
</evidence>
<dbReference type="PROSITE" id="PS50933">
    <property type="entry name" value="CHRD"/>
    <property type="match status" value="1"/>
</dbReference>